<gene>
    <name evidence="1" type="ORF">ACFPWU_01900</name>
</gene>
<dbReference type="EMBL" id="JBHSQI010000001">
    <property type="protein sequence ID" value="MFC6152418.1"/>
    <property type="molecule type" value="Genomic_DNA"/>
</dbReference>
<comment type="caution">
    <text evidence="1">The sequence shown here is derived from an EMBL/GenBank/DDBJ whole genome shotgun (WGS) entry which is preliminary data.</text>
</comment>
<dbReference type="RefSeq" id="WP_128220685.1">
    <property type="nucleotide sequence ID" value="NZ_CP034929.1"/>
</dbReference>
<evidence type="ECO:0000313" key="1">
    <source>
        <dbReference type="EMBL" id="MFC6152418.1"/>
    </source>
</evidence>
<evidence type="ECO:0000313" key="2">
    <source>
        <dbReference type="Proteomes" id="UP001596098"/>
    </source>
</evidence>
<keyword evidence="2" id="KW-1185">Reference proteome</keyword>
<dbReference type="Proteomes" id="UP001596098">
    <property type="component" value="Unassembled WGS sequence"/>
</dbReference>
<sequence>MERLVQVVERDFGLTSPTIQGSEVAWRRSADPRGEVLVACRHREQRGGGVAWQDHTCVVDVSLASGRRLPFTVEEGGSKDGSGFRASFAVRG</sequence>
<reference evidence="2" key="1">
    <citation type="journal article" date="2019" name="Int. J. Syst. Evol. Microbiol.">
        <title>The Global Catalogue of Microorganisms (GCM) 10K type strain sequencing project: providing services to taxonomists for standard genome sequencing and annotation.</title>
        <authorList>
            <consortium name="The Broad Institute Genomics Platform"/>
            <consortium name="The Broad Institute Genome Sequencing Center for Infectious Disease"/>
            <person name="Wu L."/>
            <person name="Ma J."/>
        </authorList>
    </citation>
    <scope>NUCLEOTIDE SEQUENCE [LARGE SCALE GENOMIC DNA]</scope>
    <source>
        <strain evidence="2">DFY28</strain>
    </source>
</reference>
<accession>A0ABW1QVM7</accession>
<name>A0ABW1QVM7_9ACTN</name>
<organism evidence="1 2">
    <name type="scientific">Nocardioides yefusunii</name>
    <dbReference type="NCBI Taxonomy" id="2500546"/>
    <lineage>
        <taxon>Bacteria</taxon>
        <taxon>Bacillati</taxon>
        <taxon>Actinomycetota</taxon>
        <taxon>Actinomycetes</taxon>
        <taxon>Propionibacteriales</taxon>
        <taxon>Nocardioidaceae</taxon>
        <taxon>Nocardioides</taxon>
    </lineage>
</organism>
<proteinExistence type="predicted"/>
<protein>
    <submittedName>
        <fullName evidence="1">Uncharacterized protein</fullName>
    </submittedName>
</protein>